<dbReference type="GO" id="GO:0046872">
    <property type="term" value="F:metal ion binding"/>
    <property type="evidence" value="ECO:0007669"/>
    <property type="project" value="UniProtKB-KW"/>
</dbReference>
<keyword evidence="6 10" id="KW-0235">DNA replication</keyword>
<dbReference type="EC" id="2.7.7.-" evidence="10"/>
<evidence type="ECO:0000256" key="3">
    <source>
        <dbReference type="ARBA" id="ARBA00022515"/>
    </source>
</evidence>
<feature type="region of interest" description="Disordered" evidence="11">
    <location>
        <begin position="534"/>
        <end position="564"/>
    </location>
</feature>
<keyword evidence="8" id="KW-0862">Zinc</keyword>
<gene>
    <name evidence="12" type="ORF">MKZ38_001354</name>
</gene>
<dbReference type="CDD" id="cd04860">
    <property type="entry name" value="AE_Prim_S"/>
    <property type="match status" value="1"/>
</dbReference>
<sequence length="564" mass="64124">MADPEVKNEASPIGEEDVAMEDIAEAPTATPDPPKPKEEVRLEDLFADSDSDEEFPASSRPPAAKNGNSQDSQPEASSPPMTVPPLPSDIMDMKASDPEIMRTFYQRLFPWRYLFQWLNHSPDPSTDFGHREFAFTLQNDAYLRYQSFPTHDLYVFSPLLLYRTQRSSILMAPLCLHSLRKDILRLMPSRFEIGPIYTLNPRDRKSNPKSFRPSQKELCFDIDLTDYDSIRTCCSAASICRKCWSFMTMAIKVLDSSLREDFGFKHILWVYSGRRGAHAWVCDRSARSLDDPKRRAIAGYLEVIKGGSQTGKKVNLWRPLHPHLVRSLEILKPHFQEDVLAVQNPWSGSQDAEKLLRLLPDAALNESLRRKWDYAPGRSSVSKWNDIDSVAKSSGGGGSRKLDTRTLLEAKQDVVLEYSYPRLDIEVSKKLNHLLKSPFVVHPGTGRVCVPIDTKELEEFDPLGVPTVQELIREIDEWEPPGNSRHDSDREDHGNGKANGSGTAAKPIQDWEKTSLKPYIEHFRYFVAGLMKDERGKHKEKDGQVRPKREREEATVPGSDAMEF</sequence>
<evidence type="ECO:0000313" key="13">
    <source>
        <dbReference type="Proteomes" id="UP001201980"/>
    </source>
</evidence>
<evidence type="ECO:0000256" key="5">
    <source>
        <dbReference type="ARBA" id="ARBA00022695"/>
    </source>
</evidence>
<proteinExistence type="inferred from homology"/>
<evidence type="ECO:0000256" key="11">
    <source>
        <dbReference type="SAM" id="MobiDB-lite"/>
    </source>
</evidence>
<feature type="compositionally biased region" description="Acidic residues" evidence="11">
    <location>
        <begin position="45"/>
        <end position="55"/>
    </location>
</feature>
<dbReference type="FunFam" id="3.90.920.10:FF:000003">
    <property type="entry name" value="DNA primase"/>
    <property type="match status" value="1"/>
</dbReference>
<organism evidence="12 13">
    <name type="scientific">Zalerion maritima</name>
    <dbReference type="NCBI Taxonomy" id="339359"/>
    <lineage>
        <taxon>Eukaryota</taxon>
        <taxon>Fungi</taxon>
        <taxon>Dikarya</taxon>
        <taxon>Ascomycota</taxon>
        <taxon>Pezizomycotina</taxon>
        <taxon>Sordariomycetes</taxon>
        <taxon>Lulworthiomycetidae</taxon>
        <taxon>Lulworthiales</taxon>
        <taxon>Lulworthiaceae</taxon>
        <taxon>Zalerion</taxon>
    </lineage>
</organism>
<evidence type="ECO:0000256" key="2">
    <source>
        <dbReference type="ARBA" id="ARBA00022478"/>
    </source>
</evidence>
<evidence type="ECO:0000256" key="8">
    <source>
        <dbReference type="ARBA" id="ARBA00022833"/>
    </source>
</evidence>
<dbReference type="Gene3D" id="3.90.920.10">
    <property type="entry name" value="DNA primase, PRIM domain"/>
    <property type="match status" value="2"/>
</dbReference>
<reference evidence="12" key="1">
    <citation type="submission" date="2022-07" db="EMBL/GenBank/DDBJ databases">
        <title>Draft genome sequence of Zalerion maritima ATCC 34329, a (micro)plastics degrading marine fungus.</title>
        <authorList>
            <person name="Paco A."/>
            <person name="Goncalves M.F.M."/>
            <person name="Rocha-Santos T.A.P."/>
            <person name="Alves A."/>
        </authorList>
    </citation>
    <scope>NUCLEOTIDE SEQUENCE</scope>
    <source>
        <strain evidence="12">ATCC 34329</strain>
    </source>
</reference>
<feature type="compositionally biased region" description="Basic and acidic residues" evidence="11">
    <location>
        <begin position="484"/>
        <end position="495"/>
    </location>
</feature>
<evidence type="ECO:0000256" key="7">
    <source>
        <dbReference type="ARBA" id="ARBA00022723"/>
    </source>
</evidence>
<dbReference type="PANTHER" id="PTHR10536">
    <property type="entry name" value="DNA PRIMASE SMALL SUBUNIT"/>
    <property type="match status" value="1"/>
</dbReference>
<evidence type="ECO:0000256" key="10">
    <source>
        <dbReference type="RuleBase" id="RU003514"/>
    </source>
</evidence>
<dbReference type="GO" id="GO:0005658">
    <property type="term" value="C:alpha DNA polymerase:primase complex"/>
    <property type="evidence" value="ECO:0007669"/>
    <property type="project" value="UniProtKB-ARBA"/>
</dbReference>
<evidence type="ECO:0000313" key="12">
    <source>
        <dbReference type="EMBL" id="KAJ2901816.1"/>
    </source>
</evidence>
<keyword evidence="4 10" id="KW-0808">Transferase</keyword>
<dbReference type="SUPFAM" id="SSF56747">
    <property type="entry name" value="Prim-pol domain"/>
    <property type="match status" value="1"/>
</dbReference>
<feature type="compositionally biased region" description="Acidic residues" evidence="11">
    <location>
        <begin position="14"/>
        <end position="24"/>
    </location>
</feature>
<dbReference type="Proteomes" id="UP001201980">
    <property type="component" value="Unassembled WGS sequence"/>
</dbReference>
<comment type="similarity">
    <text evidence="1 10">Belongs to the eukaryotic-type primase small subunit family.</text>
</comment>
<keyword evidence="5" id="KW-0548">Nucleotidyltransferase</keyword>
<evidence type="ECO:0000256" key="9">
    <source>
        <dbReference type="ARBA" id="ARBA00023163"/>
    </source>
</evidence>
<dbReference type="GO" id="GO:0003899">
    <property type="term" value="F:DNA-directed RNA polymerase activity"/>
    <property type="evidence" value="ECO:0007669"/>
    <property type="project" value="InterPro"/>
</dbReference>
<dbReference type="InterPro" id="IPR002755">
    <property type="entry name" value="DNA_primase_S"/>
</dbReference>
<feature type="compositionally biased region" description="Basic and acidic residues" evidence="11">
    <location>
        <begin position="534"/>
        <end position="554"/>
    </location>
</feature>
<keyword evidence="2 10" id="KW-0240">DNA-directed RNA polymerase</keyword>
<comment type="caution">
    <text evidence="12">The sequence shown here is derived from an EMBL/GenBank/DDBJ whole genome shotgun (WGS) entry which is preliminary data.</text>
</comment>
<dbReference type="Pfam" id="PF01896">
    <property type="entry name" value="DNA_primase_S"/>
    <property type="match status" value="1"/>
</dbReference>
<feature type="compositionally biased region" description="Basic and acidic residues" evidence="11">
    <location>
        <begin position="34"/>
        <end position="44"/>
    </location>
</feature>
<feature type="compositionally biased region" description="Polar residues" evidence="11">
    <location>
        <begin position="66"/>
        <end position="80"/>
    </location>
</feature>
<dbReference type="GO" id="GO:0006269">
    <property type="term" value="P:DNA replication, synthesis of primer"/>
    <property type="evidence" value="ECO:0007669"/>
    <property type="project" value="UniProtKB-KW"/>
</dbReference>
<feature type="region of interest" description="Disordered" evidence="11">
    <location>
        <begin position="475"/>
        <end position="507"/>
    </location>
</feature>
<name>A0AAD5WT99_9PEZI</name>
<keyword evidence="9" id="KW-0804">Transcription</keyword>
<dbReference type="AlphaFoldDB" id="A0AAD5WT99"/>
<evidence type="ECO:0000256" key="1">
    <source>
        <dbReference type="ARBA" id="ARBA00009762"/>
    </source>
</evidence>
<dbReference type="NCBIfam" id="TIGR00335">
    <property type="entry name" value="primase_sml"/>
    <property type="match status" value="1"/>
</dbReference>
<keyword evidence="7" id="KW-0479">Metal-binding</keyword>
<keyword evidence="3 10" id="KW-0639">Primosome</keyword>
<protein>
    <recommendedName>
        <fullName evidence="10">DNA primase</fullName>
        <ecNumber evidence="10">2.7.7.-</ecNumber>
    </recommendedName>
</protein>
<dbReference type="InterPro" id="IPR014052">
    <property type="entry name" value="DNA_primase_ssu_euk/arc"/>
</dbReference>
<feature type="region of interest" description="Disordered" evidence="11">
    <location>
        <begin position="1"/>
        <end position="92"/>
    </location>
</feature>
<keyword evidence="13" id="KW-1185">Reference proteome</keyword>
<accession>A0AAD5WT99</accession>
<evidence type="ECO:0000256" key="6">
    <source>
        <dbReference type="ARBA" id="ARBA00022705"/>
    </source>
</evidence>
<dbReference type="EMBL" id="JAKWBI020000136">
    <property type="protein sequence ID" value="KAJ2901816.1"/>
    <property type="molecule type" value="Genomic_DNA"/>
</dbReference>
<evidence type="ECO:0000256" key="4">
    <source>
        <dbReference type="ARBA" id="ARBA00022679"/>
    </source>
</evidence>